<proteinExistence type="predicted"/>
<name>J3MYY1_ORYBR</name>
<dbReference type="InterPro" id="IPR036291">
    <property type="entry name" value="NAD(P)-bd_dom_sf"/>
</dbReference>
<dbReference type="HOGENOM" id="CLU_913298_0_0_1"/>
<reference evidence="2" key="1">
    <citation type="journal article" date="2013" name="Nat. Commun.">
        <title>Whole-genome sequencing of Oryza brachyantha reveals mechanisms underlying Oryza genome evolution.</title>
        <authorList>
            <person name="Chen J."/>
            <person name="Huang Q."/>
            <person name="Gao D."/>
            <person name="Wang J."/>
            <person name="Lang Y."/>
            <person name="Liu T."/>
            <person name="Li B."/>
            <person name="Bai Z."/>
            <person name="Luis Goicoechea J."/>
            <person name="Liang C."/>
            <person name="Chen C."/>
            <person name="Zhang W."/>
            <person name="Sun S."/>
            <person name="Liao Y."/>
            <person name="Zhang X."/>
            <person name="Yang L."/>
            <person name="Song C."/>
            <person name="Wang M."/>
            <person name="Shi J."/>
            <person name="Liu G."/>
            <person name="Liu J."/>
            <person name="Zhou H."/>
            <person name="Zhou W."/>
            <person name="Yu Q."/>
            <person name="An N."/>
            <person name="Chen Y."/>
            <person name="Cai Q."/>
            <person name="Wang B."/>
            <person name="Liu B."/>
            <person name="Min J."/>
            <person name="Huang Y."/>
            <person name="Wu H."/>
            <person name="Li Z."/>
            <person name="Zhang Y."/>
            <person name="Yin Y."/>
            <person name="Song W."/>
            <person name="Jiang J."/>
            <person name="Jackson S.A."/>
            <person name="Wing R.A."/>
            <person name="Wang J."/>
            <person name="Chen M."/>
        </authorList>
    </citation>
    <scope>NUCLEOTIDE SEQUENCE [LARGE SCALE GENOMIC DNA]</scope>
    <source>
        <strain evidence="2">cv. IRGC 101232</strain>
    </source>
</reference>
<evidence type="ECO:0000313" key="3">
    <source>
        <dbReference type="Proteomes" id="UP000006038"/>
    </source>
</evidence>
<dbReference type="PANTHER" id="PTHR44013">
    <property type="entry name" value="ZINC-TYPE ALCOHOL DEHYDROGENASE-LIKE PROTEIN C16A3.02C"/>
    <property type="match status" value="1"/>
</dbReference>
<dbReference type="eggNOG" id="KOG1198">
    <property type="taxonomic scope" value="Eukaryota"/>
</dbReference>
<evidence type="ECO:0000256" key="1">
    <source>
        <dbReference type="SAM" id="MobiDB-lite"/>
    </source>
</evidence>
<dbReference type="InterPro" id="IPR052733">
    <property type="entry name" value="Chloroplast_QOR"/>
</dbReference>
<evidence type="ECO:0000313" key="2">
    <source>
        <dbReference type="EnsemblPlants" id="OB09G22100.1"/>
    </source>
</evidence>
<feature type="compositionally biased region" description="Low complexity" evidence="1">
    <location>
        <begin position="66"/>
        <end position="83"/>
    </location>
</feature>
<organism evidence="2">
    <name type="scientific">Oryza brachyantha</name>
    <name type="common">malo sina</name>
    <dbReference type="NCBI Taxonomy" id="4533"/>
    <lineage>
        <taxon>Eukaryota</taxon>
        <taxon>Viridiplantae</taxon>
        <taxon>Streptophyta</taxon>
        <taxon>Embryophyta</taxon>
        <taxon>Tracheophyta</taxon>
        <taxon>Spermatophyta</taxon>
        <taxon>Magnoliopsida</taxon>
        <taxon>Liliopsida</taxon>
        <taxon>Poales</taxon>
        <taxon>Poaceae</taxon>
        <taxon>BOP clade</taxon>
        <taxon>Oryzoideae</taxon>
        <taxon>Oryzeae</taxon>
        <taxon>Oryzinae</taxon>
        <taxon>Oryza</taxon>
    </lineage>
</organism>
<dbReference type="Gramene" id="OB09G22100.1">
    <property type="protein sequence ID" value="OB09G22100.1"/>
    <property type="gene ID" value="OB09G22100"/>
</dbReference>
<dbReference type="Gene3D" id="3.90.180.10">
    <property type="entry name" value="Medium-chain alcohol dehydrogenases, catalytic domain"/>
    <property type="match status" value="1"/>
</dbReference>
<dbReference type="AlphaFoldDB" id="J3MYY1"/>
<dbReference type="Pfam" id="PF13602">
    <property type="entry name" value="ADH_zinc_N_2"/>
    <property type="match status" value="1"/>
</dbReference>
<feature type="region of interest" description="Disordered" evidence="1">
    <location>
        <begin position="64"/>
        <end position="83"/>
    </location>
</feature>
<dbReference type="Gene3D" id="3.40.50.720">
    <property type="entry name" value="NAD(P)-binding Rossmann-like Domain"/>
    <property type="match status" value="1"/>
</dbReference>
<evidence type="ECO:0008006" key="4">
    <source>
        <dbReference type="Google" id="ProtNLM"/>
    </source>
</evidence>
<protein>
    <recommendedName>
        <fullName evidence="4">Enoyl reductase (ER) domain-containing protein</fullName>
    </recommendedName>
</protein>
<dbReference type="SUPFAM" id="SSF51735">
    <property type="entry name" value="NAD(P)-binding Rossmann-fold domains"/>
    <property type="match status" value="1"/>
</dbReference>
<sequence length="305" mass="33927">MAGGSGFSSVALLLPSPSSPRVQWPHRRLRLASRQPLSPLLFSLRGGFARPGVVWRLRRRLRRGSGRLSTATPPSSSRVRRPLSPLPISLPGGCVQMARLTSPVTRRVHPTVRATVLRMPGNRGSRKNRDEFKNKKFRFKTTRFSTGTTLMLAKLAGLHVTAACGARNLGFVGGLGADVALDYKTLDIGEEVRRRGALRAAGAVVDVQGRPGRRRRRRRRRQSWRVAATATAFLHKVTFSKKRLVPLILMRKKEEMEWLVDMARQGKLKTTIDSTYPLSRAHEAWAKSMEGHATGKIIVEMASTD</sequence>
<accession>J3MYY1</accession>
<dbReference type="EnsemblPlants" id="OB09G22100.1">
    <property type="protein sequence ID" value="OB09G22100.1"/>
    <property type="gene ID" value="OB09G22100"/>
</dbReference>
<reference evidence="2" key="2">
    <citation type="submission" date="2013-04" db="UniProtKB">
        <authorList>
            <consortium name="EnsemblPlants"/>
        </authorList>
    </citation>
    <scope>IDENTIFICATION</scope>
</reference>
<keyword evidence="3" id="KW-1185">Reference proteome</keyword>
<dbReference type="Proteomes" id="UP000006038">
    <property type="component" value="Chromosome 9"/>
</dbReference>
<dbReference type="PANTHER" id="PTHR44013:SF3">
    <property type="entry name" value="OS09G0503100 PROTEIN"/>
    <property type="match status" value="1"/>
</dbReference>